<comment type="similarity">
    <text evidence="1">Belongs to the F420H(2)-dependent quinone reductase family.</text>
</comment>
<proteinExistence type="inferred from homology"/>
<comment type="caution">
    <text evidence="3">The sequence shown here is derived from an EMBL/GenBank/DDBJ whole genome shotgun (WGS) entry which is preliminary data.</text>
</comment>
<dbReference type="Pfam" id="PF04075">
    <property type="entry name" value="F420H2_quin_red"/>
    <property type="match status" value="1"/>
</dbReference>
<protein>
    <submittedName>
        <fullName evidence="3">Nitroreductase family deazaflavin-dependent oxidoreductase</fullName>
    </submittedName>
</protein>
<evidence type="ECO:0000313" key="3">
    <source>
        <dbReference type="EMBL" id="MDA0160786.1"/>
    </source>
</evidence>
<dbReference type="NCBIfam" id="TIGR00026">
    <property type="entry name" value="hi_GC_TIGR00026"/>
    <property type="match status" value="1"/>
</dbReference>
<evidence type="ECO:0000313" key="4">
    <source>
        <dbReference type="Proteomes" id="UP001149140"/>
    </source>
</evidence>
<dbReference type="InterPro" id="IPR012349">
    <property type="entry name" value="Split_barrel_FMN-bd"/>
</dbReference>
<dbReference type="GO" id="GO:0070967">
    <property type="term" value="F:coenzyme F420 binding"/>
    <property type="evidence" value="ECO:0007669"/>
    <property type="project" value="TreeGrafter"/>
</dbReference>
<dbReference type="PANTHER" id="PTHR39428">
    <property type="entry name" value="F420H(2)-DEPENDENT QUINONE REDUCTASE RV1261C"/>
    <property type="match status" value="1"/>
</dbReference>
<organism evidence="3 4">
    <name type="scientific">Solirubrobacter ginsenosidimutans</name>
    <dbReference type="NCBI Taxonomy" id="490573"/>
    <lineage>
        <taxon>Bacteria</taxon>
        <taxon>Bacillati</taxon>
        <taxon>Actinomycetota</taxon>
        <taxon>Thermoleophilia</taxon>
        <taxon>Solirubrobacterales</taxon>
        <taxon>Solirubrobacteraceae</taxon>
        <taxon>Solirubrobacter</taxon>
    </lineage>
</organism>
<dbReference type="EMBL" id="JAPDOD010000007">
    <property type="protein sequence ID" value="MDA0160786.1"/>
    <property type="molecule type" value="Genomic_DNA"/>
</dbReference>
<dbReference type="GO" id="GO:0005886">
    <property type="term" value="C:plasma membrane"/>
    <property type="evidence" value="ECO:0007669"/>
    <property type="project" value="TreeGrafter"/>
</dbReference>
<evidence type="ECO:0000256" key="2">
    <source>
        <dbReference type="ARBA" id="ARBA00049106"/>
    </source>
</evidence>
<reference evidence="3" key="1">
    <citation type="submission" date="2022-10" db="EMBL/GenBank/DDBJ databases">
        <title>The WGS of Solirubrobacter ginsenosidimutans DSM 21036.</title>
        <authorList>
            <person name="Jiang Z."/>
        </authorList>
    </citation>
    <scope>NUCLEOTIDE SEQUENCE</scope>
    <source>
        <strain evidence="3">DSM 21036</strain>
    </source>
</reference>
<dbReference type="AlphaFoldDB" id="A0A9X3S232"/>
<name>A0A9X3S232_9ACTN</name>
<dbReference type="GO" id="GO:0016491">
    <property type="term" value="F:oxidoreductase activity"/>
    <property type="evidence" value="ECO:0007669"/>
    <property type="project" value="InterPro"/>
</dbReference>
<sequence>MGVPLFGQEHVDRYRETDGENGHDWQGTTVLLLTTTGRNSGVERTTPLIYQRHGDAYLVVASNGGGDPPGWFLNLQDDPSVAVQVKGDHHTARARVATAEEKPELWRIMNATGTPYDEFQANADREIPVVVLELG</sequence>
<gene>
    <name evidence="3" type="ORF">OM076_10965</name>
</gene>
<dbReference type="Proteomes" id="UP001149140">
    <property type="component" value="Unassembled WGS sequence"/>
</dbReference>
<dbReference type="InterPro" id="IPR004378">
    <property type="entry name" value="F420H2_quin_Rdtase"/>
</dbReference>
<accession>A0A9X3S232</accession>
<evidence type="ECO:0000256" key="1">
    <source>
        <dbReference type="ARBA" id="ARBA00008710"/>
    </source>
</evidence>
<comment type="catalytic activity">
    <reaction evidence="2">
        <text>oxidized coenzyme F420-(gamma-L-Glu)(n) + a quinol + H(+) = reduced coenzyme F420-(gamma-L-Glu)(n) + a quinone</text>
        <dbReference type="Rhea" id="RHEA:39663"/>
        <dbReference type="Rhea" id="RHEA-COMP:12939"/>
        <dbReference type="Rhea" id="RHEA-COMP:14378"/>
        <dbReference type="ChEBI" id="CHEBI:15378"/>
        <dbReference type="ChEBI" id="CHEBI:24646"/>
        <dbReference type="ChEBI" id="CHEBI:132124"/>
        <dbReference type="ChEBI" id="CHEBI:133980"/>
        <dbReference type="ChEBI" id="CHEBI:139511"/>
    </reaction>
</comment>
<dbReference type="RefSeq" id="WP_270039845.1">
    <property type="nucleotide sequence ID" value="NZ_JAPDOD010000007.1"/>
</dbReference>
<dbReference type="PANTHER" id="PTHR39428:SF1">
    <property type="entry name" value="F420H(2)-DEPENDENT QUINONE REDUCTASE RV1261C"/>
    <property type="match status" value="1"/>
</dbReference>
<dbReference type="Gene3D" id="2.30.110.10">
    <property type="entry name" value="Electron Transport, Fmn-binding Protein, Chain A"/>
    <property type="match status" value="1"/>
</dbReference>
<keyword evidence="4" id="KW-1185">Reference proteome</keyword>